<evidence type="ECO:0000313" key="2">
    <source>
        <dbReference type="EMBL" id="VVC43288.1"/>
    </source>
</evidence>
<feature type="transmembrane region" description="Helical" evidence="1">
    <location>
        <begin position="7"/>
        <end position="24"/>
    </location>
</feature>
<reference evidence="2 3" key="1">
    <citation type="submission" date="2019-08" db="EMBL/GenBank/DDBJ databases">
        <authorList>
            <person name="Alioto T."/>
            <person name="Alioto T."/>
            <person name="Gomez Garrido J."/>
        </authorList>
    </citation>
    <scope>NUCLEOTIDE SEQUENCE [LARGE SCALE GENOMIC DNA]</scope>
</reference>
<evidence type="ECO:0000256" key="1">
    <source>
        <dbReference type="SAM" id="Phobius"/>
    </source>
</evidence>
<organism evidence="2 3">
    <name type="scientific">Cinara cedri</name>
    <dbReference type="NCBI Taxonomy" id="506608"/>
    <lineage>
        <taxon>Eukaryota</taxon>
        <taxon>Metazoa</taxon>
        <taxon>Ecdysozoa</taxon>
        <taxon>Arthropoda</taxon>
        <taxon>Hexapoda</taxon>
        <taxon>Insecta</taxon>
        <taxon>Pterygota</taxon>
        <taxon>Neoptera</taxon>
        <taxon>Paraneoptera</taxon>
        <taxon>Hemiptera</taxon>
        <taxon>Sternorrhyncha</taxon>
        <taxon>Aphidomorpha</taxon>
        <taxon>Aphidoidea</taxon>
        <taxon>Aphididae</taxon>
        <taxon>Lachninae</taxon>
        <taxon>Cinara</taxon>
    </lineage>
</organism>
<sequence length="381" mass="43857">MYTLYCFQWYSVVITTVIVIFFILCNNALKNSHPENQHVLSQERNDMDILRTGFSRNEGTNNCIYARFLPIPAINITMTDNYGFYYARFLSTYFVCALDKRSWCIVYGSKSELEDCLVSAVASEEHHEHDVHDTKIGEQKKSEGILQKIKRFVNPHANNDVSTNYVSKQKHQQYYQGYGTDGKGSSDESTEDYYDAERHEQIDFDHEYDEYLKSFTIDGLQDQNEKPKLYHLTLSYTRTRQSASGSSRSTSFDTWSSQFSLDLPSGLTPSREPHNTLSSADFGGIGIGSVLRIREYPGGPIVKQFHKPESYVDRFGIQILIQSITRPIENGKQWCDNLENHIYKDHSRIPILPWMLIEEKLPGMTESHSLDPMHNMAGHIP</sequence>
<name>A0A5E4NJD0_9HEMI</name>
<dbReference type="EMBL" id="CABPRJ010002368">
    <property type="protein sequence ID" value="VVC43288.1"/>
    <property type="molecule type" value="Genomic_DNA"/>
</dbReference>
<evidence type="ECO:0000313" key="3">
    <source>
        <dbReference type="Proteomes" id="UP000325440"/>
    </source>
</evidence>
<keyword evidence="1" id="KW-0472">Membrane</keyword>
<dbReference type="AlphaFoldDB" id="A0A5E4NJD0"/>
<keyword evidence="1" id="KW-1133">Transmembrane helix</keyword>
<protein>
    <submittedName>
        <fullName evidence="2">Uncharacterized protein</fullName>
    </submittedName>
</protein>
<keyword evidence="1" id="KW-0812">Transmembrane</keyword>
<dbReference type="Proteomes" id="UP000325440">
    <property type="component" value="Unassembled WGS sequence"/>
</dbReference>
<gene>
    <name evidence="2" type="ORF">CINCED_3A003245</name>
</gene>
<accession>A0A5E4NJD0</accession>
<keyword evidence="3" id="KW-1185">Reference proteome</keyword>
<proteinExistence type="predicted"/>